<evidence type="ECO:0000313" key="6">
    <source>
        <dbReference type="Proteomes" id="UP000215433"/>
    </source>
</evidence>
<evidence type="ECO:0000313" key="5">
    <source>
        <dbReference type="EMBL" id="OXN01232.1"/>
    </source>
</evidence>
<name>A0A229W065_9BIFI</name>
<organism evidence="5 6">
    <name type="scientific">Bifidobacterium vansinderenii</name>
    <dbReference type="NCBI Taxonomy" id="1984871"/>
    <lineage>
        <taxon>Bacteria</taxon>
        <taxon>Bacillati</taxon>
        <taxon>Actinomycetota</taxon>
        <taxon>Actinomycetes</taxon>
        <taxon>Bifidobacteriales</taxon>
        <taxon>Bifidobacteriaceae</taxon>
        <taxon>Bifidobacterium</taxon>
    </lineage>
</organism>
<dbReference type="Pfam" id="PF00232">
    <property type="entry name" value="Glyco_hydro_1"/>
    <property type="match status" value="2"/>
</dbReference>
<keyword evidence="6" id="KW-1185">Reference proteome</keyword>
<evidence type="ECO:0000256" key="1">
    <source>
        <dbReference type="ARBA" id="ARBA00010838"/>
    </source>
</evidence>
<evidence type="ECO:0000256" key="3">
    <source>
        <dbReference type="ARBA" id="ARBA00023295"/>
    </source>
</evidence>
<dbReference type="OrthoDB" id="9765195at2"/>
<reference evidence="5 6" key="1">
    <citation type="submission" date="2017-05" db="EMBL/GenBank/DDBJ databases">
        <title>Bifidobacterium vansinderenii sp. nov.</title>
        <authorList>
            <person name="Lugli G.A."/>
            <person name="Duranti S."/>
            <person name="Mangifesta M."/>
        </authorList>
    </citation>
    <scope>NUCLEOTIDE SEQUENCE [LARGE SCALE GENOMIC DNA]</scope>
    <source>
        <strain evidence="5 6">Tam10B</strain>
    </source>
</reference>
<dbReference type="InterPro" id="IPR017853">
    <property type="entry name" value="GH"/>
</dbReference>
<proteinExistence type="inferred from homology"/>
<dbReference type="GO" id="GO:0008422">
    <property type="term" value="F:beta-glucosidase activity"/>
    <property type="evidence" value="ECO:0007669"/>
    <property type="project" value="TreeGrafter"/>
</dbReference>
<sequence length="418" mass="46346">MTTGSTAQFPDHFLWGVSSAGHQIDGGDEHADTTFLEHVTPSVFKEPAGLADNSWNMWQTDLDLIRDHGLNAYRFSIEWSRIEPEQGKVNTAALDHYERQIDACLERGITPAITLSHFTAPDWFARRGSWFNPQAADWFADECTRVMRRIGDRVALAVTFNEPNLPHILAMGGLPPEAIELQRACLDAASAKAGVERYRAGNVAIPEEFDELENGFKKAHRAAVAAIRAVAPTVPVGLSLSVMDDTYVTEHGRELCRQKRDACYGTWVDAVQGDDFIGVQNYEQLVFGDDGIIPPAPGEPVNGMGTAFRPESLAHSVIYIHELTGLPIVVTEHGASTDDDTLRCKFIEDSLAQFAHIVRDGVPVKGYFHWTLMDNFEWISAYDSRLGLCSVDRENGTFARTPKPSFAVYQHIVETTVL</sequence>
<dbReference type="PANTHER" id="PTHR10353">
    <property type="entry name" value="GLYCOSYL HYDROLASE"/>
    <property type="match status" value="1"/>
</dbReference>
<dbReference type="InterPro" id="IPR001360">
    <property type="entry name" value="Glyco_hydro_1"/>
</dbReference>
<dbReference type="RefSeq" id="WP_093959450.1">
    <property type="nucleotide sequence ID" value="NZ_NEWD01000004.1"/>
</dbReference>
<dbReference type="PRINTS" id="PR00131">
    <property type="entry name" value="GLHYDRLASE1"/>
</dbReference>
<dbReference type="GO" id="GO:0005829">
    <property type="term" value="C:cytosol"/>
    <property type="evidence" value="ECO:0007669"/>
    <property type="project" value="TreeGrafter"/>
</dbReference>
<dbReference type="Proteomes" id="UP000215433">
    <property type="component" value="Unassembled WGS sequence"/>
</dbReference>
<evidence type="ECO:0000256" key="4">
    <source>
        <dbReference type="RuleBase" id="RU003690"/>
    </source>
</evidence>
<dbReference type="EMBL" id="NEWD01000004">
    <property type="protein sequence ID" value="OXN01232.1"/>
    <property type="molecule type" value="Genomic_DNA"/>
</dbReference>
<comment type="caution">
    <text evidence="5">The sequence shown here is derived from an EMBL/GenBank/DDBJ whole genome shotgun (WGS) entry which is preliminary data.</text>
</comment>
<dbReference type="AlphaFoldDB" id="A0A229W065"/>
<accession>A0A229W065</accession>
<protein>
    <submittedName>
        <fullName evidence="5">Beta-glucosidase</fullName>
    </submittedName>
</protein>
<dbReference type="Gene3D" id="3.20.20.80">
    <property type="entry name" value="Glycosidases"/>
    <property type="match status" value="1"/>
</dbReference>
<keyword evidence="2" id="KW-0378">Hydrolase</keyword>
<gene>
    <name evidence="5" type="ORF">Tam10B_0232</name>
</gene>
<dbReference type="GO" id="GO:0016052">
    <property type="term" value="P:carbohydrate catabolic process"/>
    <property type="evidence" value="ECO:0007669"/>
    <property type="project" value="TreeGrafter"/>
</dbReference>
<evidence type="ECO:0000256" key="2">
    <source>
        <dbReference type="ARBA" id="ARBA00022801"/>
    </source>
</evidence>
<dbReference type="SUPFAM" id="SSF51445">
    <property type="entry name" value="(Trans)glycosidases"/>
    <property type="match status" value="1"/>
</dbReference>
<keyword evidence="3" id="KW-0326">Glycosidase</keyword>
<dbReference type="PANTHER" id="PTHR10353:SF36">
    <property type="entry name" value="LP05116P"/>
    <property type="match status" value="1"/>
</dbReference>
<comment type="similarity">
    <text evidence="1 4">Belongs to the glycosyl hydrolase 1 family.</text>
</comment>